<dbReference type="PROSITE" id="PS50208">
    <property type="entry name" value="CASPASE_P20"/>
    <property type="match status" value="1"/>
</dbReference>
<dbReference type="Pfam" id="PF00656">
    <property type="entry name" value="Peptidase_C14"/>
    <property type="match status" value="1"/>
</dbReference>
<dbReference type="InterPro" id="IPR001309">
    <property type="entry name" value="Pept_C14_p20"/>
</dbReference>
<dbReference type="Gene3D" id="3.40.50.1460">
    <property type="match status" value="1"/>
</dbReference>
<protein>
    <submittedName>
        <fullName evidence="3">Caspase domain-containing protein</fullName>
    </submittedName>
</protein>
<feature type="chain" id="PRO_5019425013" evidence="1">
    <location>
        <begin position="24"/>
        <end position="272"/>
    </location>
</feature>
<name>A0A450TF36_9GAMM</name>
<feature type="domain" description="Caspase family p20" evidence="2">
    <location>
        <begin position="35"/>
        <end position="166"/>
    </location>
</feature>
<dbReference type="EMBL" id="CAADFE010000008">
    <property type="protein sequence ID" value="VFJ65701.1"/>
    <property type="molecule type" value="Genomic_DNA"/>
</dbReference>
<dbReference type="InterPro" id="IPR052039">
    <property type="entry name" value="Caspase-related_regulators"/>
</dbReference>
<dbReference type="GO" id="GO:0006508">
    <property type="term" value="P:proteolysis"/>
    <property type="evidence" value="ECO:0007669"/>
    <property type="project" value="InterPro"/>
</dbReference>
<dbReference type="InterPro" id="IPR011600">
    <property type="entry name" value="Pept_C14_caspase"/>
</dbReference>
<dbReference type="AlphaFoldDB" id="A0A450TF36"/>
<evidence type="ECO:0000313" key="3">
    <source>
        <dbReference type="EMBL" id="VFJ65701.1"/>
    </source>
</evidence>
<dbReference type="PANTHER" id="PTHR22576:SF37">
    <property type="entry name" value="MUCOSA-ASSOCIATED LYMPHOID TISSUE LYMPHOMA TRANSLOCATION PROTEIN 1"/>
    <property type="match status" value="1"/>
</dbReference>
<accession>A0A450TF36</accession>
<sequence>MNSPVKMFLGILLFCLAAQVSFAAQTSSAAPGNARERIALVIGNAAYQSVALRNPVNDARDMAKALKESGFQVSLVTDADQKRMKSAIRAFGKRLTANTVGLFYFSGHGVQYQGRNYLIPIGVVSEVSVPDHLITETVDMGYALAVMKQSGSDLNIVVLDACRDSPFKSFFKSLGKGLARIDQSEGILIAYATSPGKVTLDGHGENSPYTKQLVRQIRKSDKPIELMLKAVRTAVKSDTGGMQVPWYEASIGGILVSRIQPRQKPNEANQQL</sequence>
<dbReference type="InterPro" id="IPR029030">
    <property type="entry name" value="Caspase-like_dom_sf"/>
</dbReference>
<evidence type="ECO:0000259" key="2">
    <source>
        <dbReference type="PROSITE" id="PS50208"/>
    </source>
</evidence>
<dbReference type="PANTHER" id="PTHR22576">
    <property type="entry name" value="MUCOSA ASSOCIATED LYMPHOID TISSUE LYMPHOMA TRANSLOCATION PROTEIN 1/PARACASPASE"/>
    <property type="match status" value="1"/>
</dbReference>
<proteinExistence type="predicted"/>
<reference evidence="3" key="1">
    <citation type="submission" date="2019-02" db="EMBL/GenBank/DDBJ databases">
        <authorList>
            <person name="Gruber-Vodicka R. H."/>
            <person name="Seah K. B. B."/>
        </authorList>
    </citation>
    <scope>NUCLEOTIDE SEQUENCE</scope>
    <source>
        <strain evidence="3">BECK_BZ131</strain>
    </source>
</reference>
<organism evidence="3">
    <name type="scientific">Candidatus Kentrum sp. FW</name>
    <dbReference type="NCBI Taxonomy" id="2126338"/>
    <lineage>
        <taxon>Bacteria</taxon>
        <taxon>Pseudomonadati</taxon>
        <taxon>Pseudomonadota</taxon>
        <taxon>Gammaproteobacteria</taxon>
        <taxon>Candidatus Kentrum</taxon>
    </lineage>
</organism>
<evidence type="ECO:0000256" key="1">
    <source>
        <dbReference type="SAM" id="SignalP"/>
    </source>
</evidence>
<dbReference type="GO" id="GO:0004197">
    <property type="term" value="F:cysteine-type endopeptidase activity"/>
    <property type="evidence" value="ECO:0007669"/>
    <property type="project" value="InterPro"/>
</dbReference>
<feature type="signal peptide" evidence="1">
    <location>
        <begin position="1"/>
        <end position="23"/>
    </location>
</feature>
<dbReference type="SUPFAM" id="SSF52129">
    <property type="entry name" value="Caspase-like"/>
    <property type="match status" value="1"/>
</dbReference>
<gene>
    <name evidence="3" type="ORF">BECKFW1821C_GA0114237_100829</name>
</gene>
<keyword evidence="1" id="KW-0732">Signal</keyword>